<evidence type="ECO:0000256" key="11">
    <source>
        <dbReference type="ARBA" id="ARBA00032707"/>
    </source>
</evidence>
<sequence>MAIWIAVLLGIVQGVFMFLPVSSTAHMVLLEHWLIGQGHSLPAPDSAEMLLFNLVVHVGTLISIAVVFWPSLRRFTGEVIQQGYQWASAGKFQGPPLFARLFLLGMLSVLFTGIVGLSLKAFFEHAFATPSMVAAALIVTGALLFITDKLPRRRRSLKKTGIGTATIIGVAQGFALMPGISRSAMTIIFGLFAGLKRRWAAEYSFFLAIPTICAATLLHAIDVYRLGGLGEVSITALLVGFVVAAIVGIISLKLVVYFLYRAQLKIFSFYVWILAAAILTGLIDIPAAKLG</sequence>
<feature type="transmembrane region" description="Helical" evidence="14">
    <location>
        <begin position="236"/>
        <end position="260"/>
    </location>
</feature>
<dbReference type="Pfam" id="PF02673">
    <property type="entry name" value="BacA"/>
    <property type="match status" value="1"/>
</dbReference>
<dbReference type="Proteomes" id="UP000218890">
    <property type="component" value="Chromosome"/>
</dbReference>
<keyword evidence="16" id="KW-1185">Reference proteome</keyword>
<evidence type="ECO:0000256" key="10">
    <source>
        <dbReference type="ARBA" id="ARBA00023251"/>
    </source>
</evidence>
<evidence type="ECO:0000313" key="16">
    <source>
        <dbReference type="Proteomes" id="UP000218890"/>
    </source>
</evidence>
<dbReference type="PANTHER" id="PTHR30622">
    <property type="entry name" value="UNDECAPRENYL-DIPHOSPHATASE"/>
    <property type="match status" value="1"/>
</dbReference>
<evidence type="ECO:0000256" key="2">
    <source>
        <dbReference type="ARBA" id="ARBA00010621"/>
    </source>
</evidence>
<evidence type="ECO:0000256" key="12">
    <source>
        <dbReference type="ARBA" id="ARBA00032932"/>
    </source>
</evidence>
<comment type="miscellaneous">
    <text evidence="14">Bacitracin is thought to be involved in the inhibition of peptidoglycan synthesis by sequestering undecaprenyl diphosphate, thereby reducing the pool of lipid carrier available.</text>
</comment>
<feature type="transmembrane region" description="Helical" evidence="14">
    <location>
        <begin position="266"/>
        <end position="285"/>
    </location>
</feature>
<evidence type="ECO:0000256" key="3">
    <source>
        <dbReference type="ARBA" id="ARBA00012374"/>
    </source>
</evidence>
<dbReference type="AlphaFoldDB" id="A0A120MZI8"/>
<dbReference type="GO" id="GO:0046677">
    <property type="term" value="P:response to antibiotic"/>
    <property type="evidence" value="ECO:0007669"/>
    <property type="project" value="UniProtKB-UniRule"/>
</dbReference>
<evidence type="ECO:0000256" key="8">
    <source>
        <dbReference type="ARBA" id="ARBA00022989"/>
    </source>
</evidence>
<proteinExistence type="inferred from homology"/>
<feature type="transmembrane region" description="Helical" evidence="14">
    <location>
        <begin position="49"/>
        <end position="69"/>
    </location>
</feature>
<comment type="function">
    <text evidence="14">Catalyzes the dephosphorylation of undecaprenyl diphosphate (UPP). Confers resistance to bacitracin.</text>
</comment>
<dbReference type="OrthoDB" id="9808289at2"/>
<accession>A0A120MZI8</accession>
<keyword evidence="8 14" id="KW-1133">Transmembrane helix</keyword>
<name>A0A120MZI8_HALHR</name>
<evidence type="ECO:0000256" key="6">
    <source>
        <dbReference type="ARBA" id="ARBA00022692"/>
    </source>
</evidence>
<keyword evidence="14" id="KW-0961">Cell wall biogenesis/degradation</keyword>
<comment type="similarity">
    <text evidence="2 14">Belongs to the UppP family.</text>
</comment>
<feature type="transmembrane region" description="Helical" evidence="14">
    <location>
        <begin position="125"/>
        <end position="146"/>
    </location>
</feature>
<gene>
    <name evidence="14 15" type="primary">uppP</name>
    <name evidence="15" type="ORF">HH1059_04670</name>
</gene>
<keyword evidence="6 14" id="KW-0812">Transmembrane</keyword>
<dbReference type="PANTHER" id="PTHR30622:SF2">
    <property type="entry name" value="UNDECAPRENYL-DIPHOSPHATASE"/>
    <property type="match status" value="1"/>
</dbReference>
<evidence type="ECO:0000256" key="1">
    <source>
        <dbReference type="ARBA" id="ARBA00004651"/>
    </source>
</evidence>
<keyword evidence="14" id="KW-0573">Peptidoglycan synthesis</keyword>
<dbReference type="GO" id="GO:0050380">
    <property type="term" value="F:undecaprenyl-diphosphatase activity"/>
    <property type="evidence" value="ECO:0007669"/>
    <property type="project" value="UniProtKB-UniRule"/>
</dbReference>
<dbReference type="GO" id="GO:0008360">
    <property type="term" value="P:regulation of cell shape"/>
    <property type="evidence" value="ECO:0007669"/>
    <property type="project" value="UniProtKB-KW"/>
</dbReference>
<protein>
    <recommendedName>
        <fullName evidence="4 14">Undecaprenyl-diphosphatase</fullName>
        <ecNumber evidence="3 14">3.6.1.27</ecNumber>
    </recommendedName>
    <alternativeName>
        <fullName evidence="12 14">Bacitracin resistance protein</fullName>
    </alternativeName>
    <alternativeName>
        <fullName evidence="11 14">Undecaprenyl pyrophosphate phosphatase</fullName>
    </alternativeName>
</protein>
<evidence type="ECO:0000256" key="5">
    <source>
        <dbReference type="ARBA" id="ARBA00022475"/>
    </source>
</evidence>
<keyword evidence="5 14" id="KW-1003">Cell membrane</keyword>
<keyword evidence="14" id="KW-0133">Cell shape</keyword>
<keyword evidence="10 14" id="KW-0046">Antibiotic resistance</keyword>
<feature type="transmembrane region" description="Helical" evidence="14">
    <location>
        <begin position="97"/>
        <end position="119"/>
    </location>
</feature>
<comment type="subcellular location">
    <subcellularLocation>
        <location evidence="1 14">Cell membrane</location>
        <topology evidence="1 14">Multi-pass membrane protein</topology>
    </subcellularLocation>
</comment>
<dbReference type="GO" id="GO:0005886">
    <property type="term" value="C:plasma membrane"/>
    <property type="evidence" value="ECO:0007669"/>
    <property type="project" value="UniProtKB-SubCell"/>
</dbReference>
<reference evidence="15" key="1">
    <citation type="submission" date="2016-02" db="EMBL/GenBank/DDBJ databases">
        <title>Halorhodospira halochloris DSM-1059 complete genome, version 2.</title>
        <authorList>
            <person name="Tsukatani Y."/>
        </authorList>
    </citation>
    <scope>NUCLEOTIDE SEQUENCE</scope>
    <source>
        <strain evidence="15">DSM 1059</strain>
    </source>
</reference>
<evidence type="ECO:0000256" key="7">
    <source>
        <dbReference type="ARBA" id="ARBA00022801"/>
    </source>
</evidence>
<dbReference type="EMBL" id="AP017372">
    <property type="protein sequence ID" value="BAU57148.1"/>
    <property type="molecule type" value="Genomic_DNA"/>
</dbReference>
<evidence type="ECO:0000256" key="4">
    <source>
        <dbReference type="ARBA" id="ARBA00021581"/>
    </source>
</evidence>
<evidence type="ECO:0000256" key="9">
    <source>
        <dbReference type="ARBA" id="ARBA00023136"/>
    </source>
</evidence>
<dbReference type="EC" id="3.6.1.27" evidence="3 14"/>
<dbReference type="KEGG" id="hhk:HH1059_04670"/>
<evidence type="ECO:0000313" key="15">
    <source>
        <dbReference type="EMBL" id="BAU57148.1"/>
    </source>
</evidence>
<organism evidence="15 16">
    <name type="scientific">Halorhodospira halochloris</name>
    <name type="common">Ectothiorhodospira halochloris</name>
    <dbReference type="NCBI Taxonomy" id="1052"/>
    <lineage>
        <taxon>Bacteria</taxon>
        <taxon>Pseudomonadati</taxon>
        <taxon>Pseudomonadota</taxon>
        <taxon>Gammaproteobacteria</taxon>
        <taxon>Chromatiales</taxon>
        <taxon>Ectothiorhodospiraceae</taxon>
        <taxon>Halorhodospira</taxon>
    </lineage>
</organism>
<keyword evidence="7 14" id="KW-0378">Hydrolase</keyword>
<evidence type="ECO:0000256" key="13">
    <source>
        <dbReference type="ARBA" id="ARBA00047594"/>
    </source>
</evidence>
<keyword evidence="9 14" id="KW-0472">Membrane</keyword>
<evidence type="ECO:0000256" key="14">
    <source>
        <dbReference type="HAMAP-Rule" id="MF_01006"/>
    </source>
</evidence>
<dbReference type="InterPro" id="IPR003824">
    <property type="entry name" value="UppP"/>
</dbReference>
<dbReference type="HAMAP" id="MF_01006">
    <property type="entry name" value="Undec_diphosphatase"/>
    <property type="match status" value="1"/>
</dbReference>
<feature type="transmembrane region" description="Helical" evidence="14">
    <location>
        <begin position="205"/>
        <end position="224"/>
    </location>
</feature>
<comment type="catalytic activity">
    <reaction evidence="13 14">
        <text>di-trans,octa-cis-undecaprenyl diphosphate + H2O = di-trans,octa-cis-undecaprenyl phosphate + phosphate + H(+)</text>
        <dbReference type="Rhea" id="RHEA:28094"/>
        <dbReference type="ChEBI" id="CHEBI:15377"/>
        <dbReference type="ChEBI" id="CHEBI:15378"/>
        <dbReference type="ChEBI" id="CHEBI:43474"/>
        <dbReference type="ChEBI" id="CHEBI:58405"/>
        <dbReference type="ChEBI" id="CHEBI:60392"/>
        <dbReference type="EC" id="3.6.1.27"/>
    </reaction>
</comment>
<dbReference type="GO" id="GO:0009252">
    <property type="term" value="P:peptidoglycan biosynthetic process"/>
    <property type="evidence" value="ECO:0007669"/>
    <property type="project" value="UniProtKB-KW"/>
</dbReference>
<dbReference type="RefSeq" id="WP_096407819.1">
    <property type="nucleotide sequence ID" value="NZ_AP017372.2"/>
</dbReference>
<dbReference type="GO" id="GO:0071555">
    <property type="term" value="P:cell wall organization"/>
    <property type="evidence" value="ECO:0007669"/>
    <property type="project" value="UniProtKB-KW"/>
</dbReference>